<dbReference type="InterPro" id="IPR032569">
    <property type="entry name" value="NPM1_C"/>
</dbReference>
<dbReference type="Gene3D" id="2.60.120.340">
    <property type="entry name" value="Nucleoplasmin core domain"/>
    <property type="match status" value="1"/>
</dbReference>
<dbReference type="GO" id="GO:0000056">
    <property type="term" value="P:ribosomal small subunit export from nucleus"/>
    <property type="evidence" value="ECO:0007669"/>
    <property type="project" value="TreeGrafter"/>
</dbReference>
<dbReference type="PRINTS" id="PR00262">
    <property type="entry name" value="IL1HBGF"/>
</dbReference>
<organism evidence="19 20">
    <name type="scientific">Scophthalmus maximus</name>
    <name type="common">Turbot</name>
    <name type="synonym">Psetta maxima</name>
    <dbReference type="NCBI Taxonomy" id="52904"/>
    <lineage>
        <taxon>Eukaryota</taxon>
        <taxon>Metazoa</taxon>
        <taxon>Chordata</taxon>
        <taxon>Craniata</taxon>
        <taxon>Vertebrata</taxon>
        <taxon>Euteleostomi</taxon>
        <taxon>Actinopterygii</taxon>
        <taxon>Neopterygii</taxon>
        <taxon>Teleostei</taxon>
        <taxon>Neoteleostei</taxon>
        <taxon>Acanthomorphata</taxon>
        <taxon>Carangaria</taxon>
        <taxon>Pleuronectiformes</taxon>
        <taxon>Pleuronectoidei</taxon>
        <taxon>Scophthalmidae</taxon>
        <taxon>Scophthalmus</taxon>
    </lineage>
</organism>
<evidence type="ECO:0000256" key="12">
    <source>
        <dbReference type="ARBA" id="ARBA00022884"/>
    </source>
</evidence>
<dbReference type="Gene3D" id="2.80.10.50">
    <property type="match status" value="1"/>
</dbReference>
<dbReference type="SUPFAM" id="SSF69203">
    <property type="entry name" value="Nucleoplasmin-like core domain"/>
    <property type="match status" value="1"/>
</dbReference>
<dbReference type="GO" id="GO:0042393">
    <property type="term" value="F:histone binding"/>
    <property type="evidence" value="ECO:0007669"/>
    <property type="project" value="TreeGrafter"/>
</dbReference>
<dbReference type="InterPro" id="IPR002209">
    <property type="entry name" value="Fibroblast_GF_fam"/>
</dbReference>
<dbReference type="Pfam" id="PF00167">
    <property type="entry name" value="FGF"/>
    <property type="match status" value="1"/>
</dbReference>
<dbReference type="GO" id="GO:0005813">
    <property type="term" value="C:centrosome"/>
    <property type="evidence" value="ECO:0007669"/>
    <property type="project" value="TreeGrafter"/>
</dbReference>
<dbReference type="PANTHER" id="PTHR22747">
    <property type="entry name" value="NUCLEOPLASMIN"/>
    <property type="match status" value="1"/>
</dbReference>
<dbReference type="Proteomes" id="UP000438429">
    <property type="component" value="Unassembled WGS sequence"/>
</dbReference>
<dbReference type="InterPro" id="IPR004301">
    <property type="entry name" value="Nucleoplasmin"/>
</dbReference>
<feature type="domain" description="Nucleophosmin C-terminal" evidence="18">
    <location>
        <begin position="241"/>
        <end position="278"/>
    </location>
</feature>
<feature type="domain" description="Nucleoplasmin core" evidence="17">
    <location>
        <begin position="15"/>
        <end position="115"/>
    </location>
</feature>
<evidence type="ECO:0000259" key="18">
    <source>
        <dbReference type="Pfam" id="PF16276"/>
    </source>
</evidence>
<keyword evidence="15" id="KW-0539">Nucleus</keyword>
<comment type="similarity">
    <text evidence="5">Belongs to the heparin-binding growth factors family.</text>
</comment>
<dbReference type="GO" id="GO:0045944">
    <property type="term" value="P:positive regulation of transcription by RNA polymerase II"/>
    <property type="evidence" value="ECO:0007669"/>
    <property type="project" value="TreeGrafter"/>
</dbReference>
<evidence type="ECO:0000256" key="5">
    <source>
        <dbReference type="ARBA" id="ARBA00007936"/>
    </source>
</evidence>
<evidence type="ECO:0000256" key="14">
    <source>
        <dbReference type="ARBA" id="ARBA00023186"/>
    </source>
</evidence>
<reference evidence="19 20" key="1">
    <citation type="submission" date="2019-06" db="EMBL/GenBank/DDBJ databases">
        <title>Draft genomes of female and male turbot (Scophthalmus maximus).</title>
        <authorList>
            <person name="Xu H."/>
            <person name="Xu X.-W."/>
            <person name="Shao C."/>
            <person name="Chen S."/>
        </authorList>
    </citation>
    <scope>NUCLEOTIDE SEQUENCE [LARGE SCALE GENOMIC DNA]</scope>
    <source>
        <strain evidence="19">Ysfricsl-2016a</strain>
        <tissue evidence="19">Blood</tissue>
    </source>
</reference>
<dbReference type="GO" id="GO:0008083">
    <property type="term" value="F:growth factor activity"/>
    <property type="evidence" value="ECO:0007669"/>
    <property type="project" value="UniProtKB-KW"/>
</dbReference>
<comment type="subcellular location">
    <subcellularLocation>
        <location evidence="1">Cytoplasm</location>
    </subcellularLocation>
    <subcellularLocation>
        <location evidence="2">Nucleus</location>
        <location evidence="2">Nucleolus</location>
    </subcellularLocation>
    <subcellularLocation>
        <location evidence="4">Nucleus</location>
        <location evidence="4">Nucleoplasm</location>
    </subcellularLocation>
    <subcellularLocation>
        <location evidence="3">Secreted</location>
    </subcellularLocation>
</comment>
<evidence type="ECO:0000256" key="13">
    <source>
        <dbReference type="ARBA" id="ARBA00023030"/>
    </source>
</evidence>
<dbReference type="InterPro" id="IPR008996">
    <property type="entry name" value="IL1/FGF"/>
</dbReference>
<dbReference type="GO" id="GO:0042664">
    <property type="term" value="P:negative regulation of endodermal cell fate specification"/>
    <property type="evidence" value="ECO:0007669"/>
    <property type="project" value="UniProtKB-ARBA"/>
</dbReference>
<dbReference type="SMART" id="SM00442">
    <property type="entry name" value="FGF"/>
    <property type="match status" value="1"/>
</dbReference>
<keyword evidence="8" id="KW-0963">Cytoplasm</keyword>
<dbReference type="AlphaFoldDB" id="A0A6A4T7M0"/>
<evidence type="ECO:0000256" key="16">
    <source>
        <dbReference type="SAM" id="MobiDB-lite"/>
    </source>
</evidence>
<dbReference type="FunFam" id="1.10.10.2100:FF:000002">
    <property type="entry name" value="cell growth-regulating nucleolar protein-like"/>
    <property type="match status" value="1"/>
</dbReference>
<dbReference type="GO" id="GO:0005737">
    <property type="term" value="C:cytoplasm"/>
    <property type="evidence" value="ECO:0007669"/>
    <property type="project" value="UniProtKB-SubCell"/>
</dbReference>
<dbReference type="GO" id="GO:0010824">
    <property type="term" value="P:regulation of centrosome duplication"/>
    <property type="evidence" value="ECO:0007669"/>
    <property type="project" value="TreeGrafter"/>
</dbReference>
<evidence type="ECO:0000313" key="20">
    <source>
        <dbReference type="Proteomes" id="UP000438429"/>
    </source>
</evidence>
<accession>A0A6A4T7M0</accession>
<protein>
    <recommendedName>
        <fullName evidence="7">Nucleophosmin</fullName>
    </recommendedName>
</protein>
<keyword evidence="10" id="KW-0597">Phosphoprotein</keyword>
<dbReference type="GO" id="GO:0005730">
    <property type="term" value="C:nucleolus"/>
    <property type="evidence" value="ECO:0007669"/>
    <property type="project" value="UniProtKB-SubCell"/>
</dbReference>
<gene>
    <name evidence="19" type="ORF">F2P81_008225</name>
</gene>
<dbReference type="FunFam" id="2.60.120.340:FF:000007">
    <property type="entry name" value="Nucleophosmin 1a"/>
    <property type="match status" value="1"/>
</dbReference>
<dbReference type="GO" id="GO:0042274">
    <property type="term" value="P:ribosomal small subunit biogenesis"/>
    <property type="evidence" value="ECO:0007669"/>
    <property type="project" value="TreeGrafter"/>
</dbReference>
<feature type="compositionally biased region" description="Acidic residues" evidence="16">
    <location>
        <begin position="153"/>
        <end position="174"/>
    </location>
</feature>
<comment type="caution">
    <text evidence="19">The sequence shown here is derived from an EMBL/GenBank/DDBJ whole genome shotgun (WGS) entry which is preliminary data.</text>
</comment>
<dbReference type="GO" id="GO:0006338">
    <property type="term" value="P:chromatin remodeling"/>
    <property type="evidence" value="ECO:0007669"/>
    <property type="project" value="TreeGrafter"/>
</dbReference>
<dbReference type="Pfam" id="PF16276">
    <property type="entry name" value="NPM1-C"/>
    <property type="match status" value="1"/>
</dbReference>
<dbReference type="GO" id="GO:0005576">
    <property type="term" value="C:extracellular region"/>
    <property type="evidence" value="ECO:0007669"/>
    <property type="project" value="UniProtKB-SubCell"/>
</dbReference>
<evidence type="ECO:0000256" key="7">
    <source>
        <dbReference type="ARBA" id="ARBA00020749"/>
    </source>
</evidence>
<keyword evidence="12" id="KW-0694">RNA-binding</keyword>
<dbReference type="EMBL" id="VEVO01000007">
    <property type="protein sequence ID" value="KAF0039990.1"/>
    <property type="molecule type" value="Genomic_DNA"/>
</dbReference>
<evidence type="ECO:0000256" key="3">
    <source>
        <dbReference type="ARBA" id="ARBA00004613"/>
    </source>
</evidence>
<proteinExistence type="inferred from homology"/>
<name>A0A6A4T7M0_SCOMX</name>
<evidence type="ECO:0000256" key="1">
    <source>
        <dbReference type="ARBA" id="ARBA00004496"/>
    </source>
</evidence>
<dbReference type="InterPro" id="IPR036824">
    <property type="entry name" value="Nucleoplasmin_core_dom_sf"/>
</dbReference>
<dbReference type="GO" id="GO:0000055">
    <property type="term" value="P:ribosomal large subunit export from nucleus"/>
    <property type="evidence" value="ECO:0007669"/>
    <property type="project" value="TreeGrafter"/>
</dbReference>
<dbReference type="SUPFAM" id="SSF50353">
    <property type="entry name" value="Cytokine"/>
    <property type="match status" value="1"/>
</dbReference>
<feature type="compositionally biased region" description="Basic and acidic residues" evidence="16">
    <location>
        <begin position="183"/>
        <end position="195"/>
    </location>
</feature>
<keyword evidence="11" id="KW-0732">Signal</keyword>
<keyword evidence="13" id="KW-0339">Growth factor</keyword>
<dbReference type="Gene3D" id="1.10.10.2100">
    <property type="match status" value="1"/>
</dbReference>
<keyword evidence="14" id="KW-0143">Chaperone</keyword>
<evidence type="ECO:0000256" key="9">
    <source>
        <dbReference type="ARBA" id="ARBA00022525"/>
    </source>
</evidence>
<comment type="similarity">
    <text evidence="6">Belongs to the nucleoplasmin family.</text>
</comment>
<evidence type="ECO:0000313" key="19">
    <source>
        <dbReference type="EMBL" id="KAF0039990.1"/>
    </source>
</evidence>
<evidence type="ECO:0000256" key="2">
    <source>
        <dbReference type="ARBA" id="ARBA00004604"/>
    </source>
</evidence>
<keyword evidence="9" id="KW-0964">Secreted</keyword>
<evidence type="ECO:0000256" key="15">
    <source>
        <dbReference type="ARBA" id="ARBA00023242"/>
    </source>
</evidence>
<evidence type="ECO:0000256" key="4">
    <source>
        <dbReference type="ARBA" id="ARBA00004642"/>
    </source>
</evidence>
<dbReference type="GO" id="GO:0042273">
    <property type="term" value="P:ribosomal large subunit biogenesis"/>
    <property type="evidence" value="ECO:0007669"/>
    <property type="project" value="TreeGrafter"/>
</dbReference>
<dbReference type="FunFam" id="2.80.10.50:FF:000007">
    <property type="entry name" value="Fibroblast growth factor"/>
    <property type="match status" value="1"/>
</dbReference>
<evidence type="ECO:0000256" key="11">
    <source>
        <dbReference type="ARBA" id="ARBA00022729"/>
    </source>
</evidence>
<sequence>MEDDISDSSRPQMYLFGCTLKSDRREYKVDVGDDDTEQQLSLKAVCLGAEAEDNFHMVEVEGLTYDGKTTKVPLVVLKPSVLPSMNLGGFEITPPITFRLQSGSGPVHISGQHFVSVKESEDEEEENNSSPVKRPASLMSGKKPPLKKLKMDSDDEEDSDEDDDDDDEDEDSDENVAKSPKKVGKELEKRRESSAKKPNKTPVKQNGPAGKPSGSAVKPQKTPAPGKDKHQAGPSKSPSLPEIKNKLSTAAKEGRPLPKSEQKFENYVKSSFKISDKNGPSSSPRRCREGLAYNETSHRDASYFVRFALEKNNNPSPCRSRWSLQDYPISNDLQTSSALQWIRRDSWFTADDDDDDDDEAHPIGLECQQSSADFRFYIENHTRNPDDLSRKQVRIYQLYSRTTGKHVQILDKKVNANGDDGGKYALLVVETETFGSHIRIKGKESDHYICMNEKGKIVVRPDGRKQECVFVEEFLENNYTALVSAKYKGWYLGFNRKGRPKKGSRTTQRQQEVHFMKRQPRGRADPLEEFLFTTVTKRTRRARRLKPKRN</sequence>
<feature type="region of interest" description="Disordered" evidence="16">
    <location>
        <begin position="116"/>
        <end position="265"/>
    </location>
</feature>
<dbReference type="GO" id="GO:0003723">
    <property type="term" value="F:RNA binding"/>
    <property type="evidence" value="ECO:0007669"/>
    <property type="project" value="UniProtKB-KW"/>
</dbReference>
<evidence type="ECO:0000256" key="8">
    <source>
        <dbReference type="ARBA" id="ARBA00022490"/>
    </source>
</evidence>
<dbReference type="PANTHER" id="PTHR22747:SF28">
    <property type="entry name" value="NUCLEOPHOSMIN"/>
    <property type="match status" value="1"/>
</dbReference>
<evidence type="ECO:0000256" key="6">
    <source>
        <dbReference type="ARBA" id="ARBA00010744"/>
    </source>
</evidence>
<dbReference type="GO" id="GO:1990904">
    <property type="term" value="C:ribonucleoprotein complex"/>
    <property type="evidence" value="ECO:0007669"/>
    <property type="project" value="TreeGrafter"/>
</dbReference>
<evidence type="ECO:0000259" key="17">
    <source>
        <dbReference type="Pfam" id="PF03066"/>
    </source>
</evidence>
<feature type="compositionally biased region" description="Basic and acidic residues" evidence="16">
    <location>
        <begin position="252"/>
        <end position="265"/>
    </location>
</feature>
<dbReference type="GO" id="GO:0003682">
    <property type="term" value="F:chromatin binding"/>
    <property type="evidence" value="ECO:0007669"/>
    <property type="project" value="TreeGrafter"/>
</dbReference>
<dbReference type="Pfam" id="PF03066">
    <property type="entry name" value="Nucleoplasmin"/>
    <property type="match status" value="1"/>
</dbReference>
<evidence type="ECO:0000256" key="10">
    <source>
        <dbReference type="ARBA" id="ARBA00022553"/>
    </source>
</evidence>
<dbReference type="GO" id="GO:0005654">
    <property type="term" value="C:nucleoplasm"/>
    <property type="evidence" value="ECO:0007669"/>
    <property type="project" value="UniProtKB-SubCell"/>
</dbReference>
<dbReference type="InterPro" id="IPR024057">
    <property type="entry name" value="Nucleoplasmin_core_dom"/>
</dbReference>